<gene>
    <name evidence="1" type="ORF">F751_6893</name>
</gene>
<keyword evidence="2" id="KW-1185">Reference proteome</keyword>
<dbReference type="KEGG" id="apro:F751_6893"/>
<evidence type="ECO:0000313" key="1">
    <source>
        <dbReference type="EMBL" id="KFM23925.1"/>
    </source>
</evidence>
<dbReference type="EMBL" id="KL662101">
    <property type="protein sequence ID" value="KFM23925.1"/>
    <property type="molecule type" value="Genomic_DNA"/>
</dbReference>
<dbReference type="GeneID" id="23618284"/>
<evidence type="ECO:0000313" key="2">
    <source>
        <dbReference type="Proteomes" id="UP000028924"/>
    </source>
</evidence>
<dbReference type="RefSeq" id="XP_011396803.1">
    <property type="nucleotide sequence ID" value="XM_011398501.1"/>
</dbReference>
<dbReference type="Proteomes" id="UP000028924">
    <property type="component" value="Unassembled WGS sequence"/>
</dbReference>
<protein>
    <submittedName>
        <fullName evidence="1">Uncharacterized protein</fullName>
    </submittedName>
</protein>
<sequence length="79" mass="8617">MWLPPPLRQTRRYSDASSHPVTLFPLPLHCLLHPAPTRAHQSAGSDTRESLDSRCISPRSGFGAAARFTGAPCDLPPQL</sequence>
<organism evidence="1 2">
    <name type="scientific">Auxenochlorella protothecoides</name>
    <name type="common">Green microalga</name>
    <name type="synonym">Chlorella protothecoides</name>
    <dbReference type="NCBI Taxonomy" id="3075"/>
    <lineage>
        <taxon>Eukaryota</taxon>
        <taxon>Viridiplantae</taxon>
        <taxon>Chlorophyta</taxon>
        <taxon>core chlorophytes</taxon>
        <taxon>Trebouxiophyceae</taxon>
        <taxon>Chlorellales</taxon>
        <taxon>Chlorellaceae</taxon>
        <taxon>Auxenochlorella</taxon>
    </lineage>
</organism>
<proteinExistence type="predicted"/>
<accession>A0A087SDX1</accession>
<dbReference type="AlphaFoldDB" id="A0A087SDX1"/>
<reference evidence="1 2" key="1">
    <citation type="journal article" date="2014" name="BMC Genomics">
        <title>Oil accumulation mechanisms of the oleaginous microalga Chlorella protothecoides revealed through its genome, transcriptomes, and proteomes.</title>
        <authorList>
            <person name="Gao C."/>
            <person name="Wang Y."/>
            <person name="Shen Y."/>
            <person name="Yan D."/>
            <person name="He X."/>
            <person name="Dai J."/>
            <person name="Wu Q."/>
        </authorList>
    </citation>
    <scope>NUCLEOTIDE SEQUENCE [LARGE SCALE GENOMIC DNA]</scope>
    <source>
        <strain evidence="1 2">0710</strain>
    </source>
</reference>
<name>A0A087SDX1_AUXPR</name>